<keyword evidence="5" id="KW-1133">Transmembrane helix</keyword>
<evidence type="ECO:0000256" key="6">
    <source>
        <dbReference type="ARBA" id="ARBA00023136"/>
    </source>
</evidence>
<organism evidence="7 8">
    <name type="scientific">Micromonospora rifamycinica</name>
    <dbReference type="NCBI Taxonomy" id="291594"/>
    <lineage>
        <taxon>Bacteria</taxon>
        <taxon>Bacillati</taxon>
        <taxon>Actinomycetota</taxon>
        <taxon>Actinomycetes</taxon>
        <taxon>Micromonosporales</taxon>
        <taxon>Micromonosporaceae</taxon>
        <taxon>Micromonospora</taxon>
    </lineage>
</organism>
<name>A0A109III7_9ACTN</name>
<keyword evidence="4" id="KW-0812">Transmembrane</keyword>
<dbReference type="InterPro" id="IPR007341">
    <property type="entry name" value="Transgly_assoc"/>
</dbReference>
<evidence type="ECO:0000256" key="3">
    <source>
        <dbReference type="ARBA" id="ARBA00022475"/>
    </source>
</evidence>
<dbReference type="AlphaFoldDB" id="A0A109III7"/>
<evidence type="ECO:0000313" key="8">
    <source>
        <dbReference type="Proteomes" id="UP000198226"/>
    </source>
</evidence>
<dbReference type="RefSeq" id="WP_067311227.1">
    <property type="nucleotide sequence ID" value="NZ_JBEYAT010000011.1"/>
</dbReference>
<protein>
    <submittedName>
        <fullName evidence="7">Uncharacterized membrane protein YeaQ/YmgE, transglycosylase-associated protein family</fullName>
    </submittedName>
</protein>
<dbReference type="Proteomes" id="UP000198226">
    <property type="component" value="Chromosome I"/>
</dbReference>
<evidence type="ECO:0000256" key="5">
    <source>
        <dbReference type="ARBA" id="ARBA00022989"/>
    </source>
</evidence>
<sequence>MEFTVWGIITALVVGLIVGALGRLVVPGRQNMPIWMHLLIGVGAALLGTVLARAMGIATVTAGIDWAELLVQVVLAAIAVALVAGVGRRRGVSHR</sequence>
<dbReference type="OrthoDB" id="3483802at2"/>
<accession>A0A109III7</accession>
<dbReference type="EMBL" id="LT607752">
    <property type="protein sequence ID" value="SCG80473.1"/>
    <property type="molecule type" value="Genomic_DNA"/>
</dbReference>
<reference evidence="8" key="1">
    <citation type="submission" date="2016-06" db="EMBL/GenBank/DDBJ databases">
        <authorList>
            <person name="Varghese N."/>
            <person name="Submissions Spin"/>
        </authorList>
    </citation>
    <scope>NUCLEOTIDE SEQUENCE [LARGE SCALE GENOMIC DNA]</scope>
    <source>
        <strain evidence="8">DSM 44983</strain>
    </source>
</reference>
<comment type="similarity">
    <text evidence="2">Belongs to the UPF0410 family.</text>
</comment>
<keyword evidence="6" id="KW-0472">Membrane</keyword>
<proteinExistence type="inferred from homology"/>
<comment type="subcellular location">
    <subcellularLocation>
        <location evidence="1">Cell membrane</location>
        <topology evidence="1">Multi-pass membrane protein</topology>
    </subcellularLocation>
</comment>
<dbReference type="GO" id="GO:0005886">
    <property type="term" value="C:plasma membrane"/>
    <property type="evidence" value="ECO:0007669"/>
    <property type="project" value="UniProtKB-SubCell"/>
</dbReference>
<gene>
    <name evidence="7" type="ORF">GA0070623_5069</name>
</gene>
<evidence type="ECO:0000256" key="1">
    <source>
        <dbReference type="ARBA" id="ARBA00004651"/>
    </source>
</evidence>
<dbReference type="PANTHER" id="PTHR33884">
    <property type="entry name" value="UPF0410 PROTEIN YMGE"/>
    <property type="match status" value="1"/>
</dbReference>
<keyword evidence="3" id="KW-1003">Cell membrane</keyword>
<keyword evidence="8" id="KW-1185">Reference proteome</keyword>
<evidence type="ECO:0000313" key="7">
    <source>
        <dbReference type="EMBL" id="SCG80473.1"/>
    </source>
</evidence>
<dbReference type="PANTHER" id="PTHR33884:SF3">
    <property type="entry name" value="UPF0410 PROTEIN YMGE"/>
    <property type="match status" value="1"/>
</dbReference>
<evidence type="ECO:0000256" key="2">
    <source>
        <dbReference type="ARBA" id="ARBA00011006"/>
    </source>
</evidence>
<evidence type="ECO:0000256" key="4">
    <source>
        <dbReference type="ARBA" id="ARBA00022692"/>
    </source>
</evidence>